<feature type="transmembrane region" description="Helical" evidence="1">
    <location>
        <begin position="113"/>
        <end position="131"/>
    </location>
</feature>
<organism evidence="3 4">
    <name type="scientific">Paxillus involutus ATCC 200175</name>
    <dbReference type="NCBI Taxonomy" id="664439"/>
    <lineage>
        <taxon>Eukaryota</taxon>
        <taxon>Fungi</taxon>
        <taxon>Dikarya</taxon>
        <taxon>Basidiomycota</taxon>
        <taxon>Agaricomycotina</taxon>
        <taxon>Agaricomycetes</taxon>
        <taxon>Agaricomycetidae</taxon>
        <taxon>Boletales</taxon>
        <taxon>Paxilineae</taxon>
        <taxon>Paxillaceae</taxon>
        <taxon>Paxillus</taxon>
    </lineage>
</organism>
<protein>
    <recommendedName>
        <fullName evidence="2">DUF6533 domain-containing protein</fullName>
    </recommendedName>
</protein>
<feature type="transmembrane region" description="Helical" evidence="1">
    <location>
        <begin position="12"/>
        <end position="33"/>
    </location>
</feature>
<feature type="transmembrane region" description="Helical" evidence="1">
    <location>
        <begin position="214"/>
        <end position="233"/>
    </location>
</feature>
<dbReference type="EMBL" id="KN821114">
    <property type="protein sequence ID" value="KIJ05259.1"/>
    <property type="molecule type" value="Genomic_DNA"/>
</dbReference>
<accession>A0A0C9SLZ0</accession>
<evidence type="ECO:0000313" key="4">
    <source>
        <dbReference type="Proteomes" id="UP000053647"/>
    </source>
</evidence>
<dbReference type="AlphaFoldDB" id="A0A0C9SLZ0"/>
<keyword evidence="1" id="KW-1133">Transmembrane helix</keyword>
<proteinExistence type="predicted"/>
<reference evidence="3 4" key="1">
    <citation type="submission" date="2014-06" db="EMBL/GenBank/DDBJ databases">
        <authorList>
            <consortium name="DOE Joint Genome Institute"/>
            <person name="Kuo A."/>
            <person name="Kohler A."/>
            <person name="Nagy L.G."/>
            <person name="Floudas D."/>
            <person name="Copeland A."/>
            <person name="Barry K.W."/>
            <person name="Cichocki N."/>
            <person name="Veneault-Fourrey C."/>
            <person name="LaButti K."/>
            <person name="Lindquist E.A."/>
            <person name="Lipzen A."/>
            <person name="Lundell T."/>
            <person name="Morin E."/>
            <person name="Murat C."/>
            <person name="Sun H."/>
            <person name="Tunlid A."/>
            <person name="Henrissat B."/>
            <person name="Grigoriev I.V."/>
            <person name="Hibbett D.S."/>
            <person name="Martin F."/>
            <person name="Nordberg H.P."/>
            <person name="Cantor M.N."/>
            <person name="Hua S.X."/>
        </authorList>
    </citation>
    <scope>NUCLEOTIDE SEQUENCE [LARGE SCALE GENOMIC DNA]</scope>
    <source>
        <strain evidence="3 4">ATCC 200175</strain>
    </source>
</reference>
<keyword evidence="1" id="KW-0812">Transmembrane</keyword>
<feature type="transmembrane region" description="Helical" evidence="1">
    <location>
        <begin position="172"/>
        <end position="194"/>
    </location>
</feature>
<evidence type="ECO:0000259" key="2">
    <source>
        <dbReference type="Pfam" id="PF20151"/>
    </source>
</evidence>
<name>A0A0C9SLZ0_PAXIN</name>
<feature type="transmembrane region" description="Helical" evidence="1">
    <location>
        <begin position="45"/>
        <end position="67"/>
    </location>
</feature>
<evidence type="ECO:0000313" key="3">
    <source>
        <dbReference type="EMBL" id="KIJ05259.1"/>
    </source>
</evidence>
<feature type="domain" description="DUF6533" evidence="2">
    <location>
        <begin position="9"/>
        <end position="57"/>
    </location>
</feature>
<evidence type="ECO:0000256" key="1">
    <source>
        <dbReference type="SAM" id="Phobius"/>
    </source>
</evidence>
<keyword evidence="4" id="KW-1185">Reference proteome</keyword>
<dbReference type="OrthoDB" id="3346251at2759"/>
<dbReference type="Pfam" id="PF20151">
    <property type="entry name" value="DUF6533"/>
    <property type="match status" value="1"/>
</dbReference>
<keyword evidence="1" id="KW-0472">Membrane</keyword>
<sequence>MDTVSTERYLRVASLSIALYDYIITLPAEWRLYLSQYRDSRLSHVCILFILIRYVSVMVMVISNYGVFATSFTQESCQRYHDVSPTFKVLQTMVSHAILGVRTFTITHRNRRIGIVLFISFVVATGLEWFTNFYDRPAVVWDVSYSIPSYCAIDLTATLVTGKVSNPDDTAWIYYVVVMVYDLGTLVVSTVYLVRHNVNGRLSRLIKTMIYDGLGYFVALTAVNIFNVVLYRTSDEGLQSSG</sequence>
<dbReference type="InterPro" id="IPR045340">
    <property type="entry name" value="DUF6533"/>
</dbReference>
<gene>
    <name evidence="3" type="ORF">PAXINDRAFT_21465</name>
</gene>
<dbReference type="Proteomes" id="UP000053647">
    <property type="component" value="Unassembled WGS sequence"/>
</dbReference>
<reference evidence="4" key="2">
    <citation type="submission" date="2015-01" db="EMBL/GenBank/DDBJ databases">
        <title>Evolutionary Origins and Diversification of the Mycorrhizal Mutualists.</title>
        <authorList>
            <consortium name="DOE Joint Genome Institute"/>
            <consortium name="Mycorrhizal Genomics Consortium"/>
            <person name="Kohler A."/>
            <person name="Kuo A."/>
            <person name="Nagy L.G."/>
            <person name="Floudas D."/>
            <person name="Copeland A."/>
            <person name="Barry K.W."/>
            <person name="Cichocki N."/>
            <person name="Veneault-Fourrey C."/>
            <person name="LaButti K."/>
            <person name="Lindquist E.A."/>
            <person name="Lipzen A."/>
            <person name="Lundell T."/>
            <person name="Morin E."/>
            <person name="Murat C."/>
            <person name="Riley R."/>
            <person name="Ohm R."/>
            <person name="Sun H."/>
            <person name="Tunlid A."/>
            <person name="Henrissat B."/>
            <person name="Grigoriev I.V."/>
            <person name="Hibbett D.S."/>
            <person name="Martin F."/>
        </authorList>
    </citation>
    <scope>NUCLEOTIDE SEQUENCE [LARGE SCALE GENOMIC DNA]</scope>
    <source>
        <strain evidence="4">ATCC 200175</strain>
    </source>
</reference>
<dbReference type="HOGENOM" id="CLU_111233_0_0_1"/>